<protein>
    <submittedName>
        <fullName evidence="1">Rrg1 protein</fullName>
    </submittedName>
</protein>
<organism evidence="1 2">
    <name type="scientific">Maudiozyma humilis</name>
    <name type="common">Sour dough yeast</name>
    <name type="synonym">Kazachstania humilis</name>
    <dbReference type="NCBI Taxonomy" id="51915"/>
    <lineage>
        <taxon>Eukaryota</taxon>
        <taxon>Fungi</taxon>
        <taxon>Dikarya</taxon>
        <taxon>Ascomycota</taxon>
        <taxon>Saccharomycotina</taxon>
        <taxon>Saccharomycetes</taxon>
        <taxon>Saccharomycetales</taxon>
        <taxon>Saccharomycetaceae</taxon>
        <taxon>Maudiozyma</taxon>
    </lineage>
</organism>
<reference evidence="1 2" key="1">
    <citation type="journal article" date="2023" name="Elife">
        <title>Identification of key yeast species and microbe-microbe interactions impacting larval growth of Drosophila in the wild.</title>
        <authorList>
            <person name="Mure A."/>
            <person name="Sugiura Y."/>
            <person name="Maeda R."/>
            <person name="Honda K."/>
            <person name="Sakurai N."/>
            <person name="Takahashi Y."/>
            <person name="Watada M."/>
            <person name="Katoh T."/>
            <person name="Gotoh A."/>
            <person name="Gotoh Y."/>
            <person name="Taniguchi I."/>
            <person name="Nakamura K."/>
            <person name="Hayashi T."/>
            <person name="Katayama T."/>
            <person name="Uemura T."/>
            <person name="Hattori Y."/>
        </authorList>
    </citation>
    <scope>NUCLEOTIDE SEQUENCE [LARGE SCALE GENOMIC DNA]</scope>
    <source>
        <strain evidence="1 2">KH-74</strain>
    </source>
</reference>
<evidence type="ECO:0000313" key="2">
    <source>
        <dbReference type="Proteomes" id="UP001377567"/>
    </source>
</evidence>
<dbReference type="Proteomes" id="UP001377567">
    <property type="component" value="Unassembled WGS sequence"/>
</dbReference>
<name>A0AAV5RV21_MAUHU</name>
<comment type="caution">
    <text evidence="1">The sequence shown here is derived from an EMBL/GenBank/DDBJ whole genome shotgun (WGS) entry which is preliminary data.</text>
</comment>
<dbReference type="EMBL" id="BTGD01000005">
    <property type="protein sequence ID" value="GMM55336.1"/>
    <property type="molecule type" value="Genomic_DNA"/>
</dbReference>
<evidence type="ECO:0000313" key="1">
    <source>
        <dbReference type="EMBL" id="GMM55336.1"/>
    </source>
</evidence>
<keyword evidence="2" id="KW-1185">Reference proteome</keyword>
<proteinExistence type="predicted"/>
<gene>
    <name evidence="1" type="ORF">DAKH74_019520</name>
</gene>
<accession>A0AAV5RV21</accession>
<dbReference type="AlphaFoldDB" id="A0AAV5RV21"/>
<sequence length="349" mass="40650">MVQDRIHSQSFRKLVRQKIRTAISNNKNNKSSWSVRDKILKLETLSKAINDGDLNCVEKLIAEGNVNPDIIQVKRMVKDYEKDNIPPRQDPKVLRSCNVVDRYIKIKQSQGLIAPHISKKIKRHLLTPVALDWDANNKIQRIRAQLEKGVPNTYLTYTKAGPNTIWFIRSPLNRHKSQSKKLSHLISTTKKRCQEDLDTIDTCHSIGRWAIAEGLWEEYISTGRLLQMNDTTDLFKKVKIGADKLKQQNHIQAESVNGIPFTLFHWVEPLSTIISDISKRQDAETKYFDEYKNKKLIEEGQLEFYKEKTAAMHERRKARFDNMMKNEIPHALTFDEGRDLTTILERNKF</sequence>